<dbReference type="AlphaFoldDB" id="A0A0K8RL32"/>
<proteinExistence type="evidence at transcript level"/>
<protein>
    <submittedName>
        <fullName evidence="1">Putative alpha 4 subunit of 20s proteasome strongylocentrotus purpuratus</fullName>
    </submittedName>
</protein>
<sequence>MSILASTVKAGECHHYVVIQETYLPNCPFLLELGHGLSFPRLGQQLFASLYRPLPSILSLPLPERYYNVRKRPSSREENTVIRRYVTCSRPCNLNATV</sequence>
<dbReference type="EMBL" id="GADI01002559">
    <property type="protein sequence ID" value="JAA71249.1"/>
    <property type="molecule type" value="mRNA"/>
</dbReference>
<organism evidence="1">
    <name type="scientific">Ixodes ricinus</name>
    <name type="common">Common tick</name>
    <name type="synonym">Acarus ricinus</name>
    <dbReference type="NCBI Taxonomy" id="34613"/>
    <lineage>
        <taxon>Eukaryota</taxon>
        <taxon>Metazoa</taxon>
        <taxon>Ecdysozoa</taxon>
        <taxon>Arthropoda</taxon>
        <taxon>Chelicerata</taxon>
        <taxon>Arachnida</taxon>
        <taxon>Acari</taxon>
        <taxon>Parasitiformes</taxon>
        <taxon>Ixodida</taxon>
        <taxon>Ixodoidea</taxon>
        <taxon>Ixodidae</taxon>
        <taxon>Ixodinae</taxon>
        <taxon>Ixodes</taxon>
    </lineage>
</organism>
<reference evidence="1" key="1">
    <citation type="submission" date="2012-12" db="EMBL/GenBank/DDBJ databases">
        <title>Identification and characterization of a phenylalanine ammonia-lyase gene family in Isatis indigotica Fort.</title>
        <authorList>
            <person name="Liu Q."/>
            <person name="Chen J."/>
            <person name="Zhou X."/>
            <person name="Di P."/>
            <person name="Xiao Y."/>
            <person name="Xuan H."/>
            <person name="Zhang L."/>
            <person name="Chen W."/>
        </authorList>
    </citation>
    <scope>NUCLEOTIDE SEQUENCE</scope>
    <source>
        <tissue evidence="1">Salivary gland</tissue>
    </source>
</reference>
<dbReference type="GO" id="GO:0000502">
    <property type="term" value="C:proteasome complex"/>
    <property type="evidence" value="ECO:0007669"/>
    <property type="project" value="UniProtKB-KW"/>
</dbReference>
<name>A0A0K8RL32_IXORI</name>
<evidence type="ECO:0000313" key="1">
    <source>
        <dbReference type="EMBL" id="JAA71249.1"/>
    </source>
</evidence>
<accession>A0A0K8RL32</accession>
<keyword evidence="1" id="KW-0647">Proteasome</keyword>